<dbReference type="Pfam" id="PF21027">
    <property type="entry name" value="Sde0182_C"/>
    <property type="match status" value="1"/>
</dbReference>
<evidence type="ECO:0000259" key="1">
    <source>
        <dbReference type="Pfam" id="PF07632"/>
    </source>
</evidence>
<dbReference type="Pfam" id="PF07632">
    <property type="entry name" value="Sde182_NH-like"/>
    <property type="match status" value="1"/>
</dbReference>
<evidence type="ECO:0000313" key="3">
    <source>
        <dbReference type="EMBL" id="MDI9877253.1"/>
    </source>
</evidence>
<comment type="caution">
    <text evidence="3">The sequence shown here is derived from an EMBL/GenBank/DDBJ whole genome shotgun (WGS) entry which is preliminary data.</text>
</comment>
<keyword evidence="4" id="KW-1185">Reference proteome</keyword>
<dbReference type="Proteomes" id="UP001225761">
    <property type="component" value="Unassembled WGS sequence"/>
</dbReference>
<dbReference type="InterPro" id="IPR036452">
    <property type="entry name" value="Ribo_hydro-like"/>
</dbReference>
<evidence type="ECO:0000259" key="2">
    <source>
        <dbReference type="Pfam" id="PF21027"/>
    </source>
</evidence>
<dbReference type="Gene3D" id="3.90.245.10">
    <property type="entry name" value="Ribonucleoside hydrolase-like"/>
    <property type="match status" value="1"/>
</dbReference>
<protein>
    <submittedName>
        <fullName evidence="3">DUF1593 domain-containing protein</fullName>
    </submittedName>
</protein>
<organism evidence="3 4">
    <name type="scientific">Flectobacillus rivi</name>
    <dbReference type="NCBI Taxonomy" id="2984209"/>
    <lineage>
        <taxon>Bacteria</taxon>
        <taxon>Pseudomonadati</taxon>
        <taxon>Bacteroidota</taxon>
        <taxon>Cytophagia</taxon>
        <taxon>Cytophagales</taxon>
        <taxon>Flectobacillaceae</taxon>
        <taxon>Flectobacillus</taxon>
    </lineage>
</organism>
<evidence type="ECO:0000313" key="4">
    <source>
        <dbReference type="Proteomes" id="UP001225761"/>
    </source>
</evidence>
<dbReference type="InterPro" id="IPR011483">
    <property type="entry name" value="Sde182_NH-like"/>
</dbReference>
<proteinExistence type="predicted"/>
<dbReference type="Gene3D" id="2.60.40.10">
    <property type="entry name" value="Immunoglobulins"/>
    <property type="match status" value="1"/>
</dbReference>
<sequence length="496" mass="56708">MKHILLTMTLLFGMLQTGVAQNKPRTIVTTDGEIDDVDSFIRMLLYSNEFHLEGLIYSSSQWHYKGDGKGTVFTSEMEMTAKLYGTKTSLRWPGTQWIQDLLKEYSKVYPNLLKHDKAYPSPAYLTKLIRVGNIDFEGEMEKDTEGSNFIKAKLLDNDMSPLFLQIWGGTNTIARALKSIEDEYGKAPQWKSIYEKVCKKTVLYAVLDQDATYRKYVSVKWPDIKIFYNSNQFWCFAYPWPRVVPEALQPYLRGAFMGKNIIKNHGPLLEKYYSWGDGQKQEGDDDHKHGTLEEMNKQKMTQYDFISEGDSPAYFQLIDVGLMNKNNPEYGGWGGRMVQSTSNPHRWEDGNHVKDYNPYTKKEDTAFPQTRWVEALQLDFAARADWCIKPYAEANHAPKLSLKNGNFKKVKAGQSVLLEASATDPDKNQVAFTFWQYPEAGTYPQSVKISPEGNNKVKVAIPSDAQKGQTIHIIVEGRDNGTPAIIRYQRAILTVE</sequence>
<accession>A0ABT6Z804</accession>
<dbReference type="InterPro" id="IPR048527">
    <property type="entry name" value="Sde182_C"/>
</dbReference>
<dbReference type="EMBL" id="JASHIE010000019">
    <property type="protein sequence ID" value="MDI9877253.1"/>
    <property type="molecule type" value="Genomic_DNA"/>
</dbReference>
<name>A0ABT6Z804_9BACT</name>
<dbReference type="RefSeq" id="WP_283383370.1">
    <property type="nucleotide sequence ID" value="NZ_JASHIE010000019.1"/>
</dbReference>
<gene>
    <name evidence="3" type="ORF">QM481_22120</name>
</gene>
<reference evidence="3 4" key="1">
    <citation type="submission" date="2023-05" db="EMBL/GenBank/DDBJ databases">
        <title>Novel species of genus Flectobacillus isolated from stream in China.</title>
        <authorList>
            <person name="Lu H."/>
        </authorList>
    </citation>
    <scope>NUCLEOTIDE SEQUENCE [LARGE SCALE GENOMIC DNA]</scope>
    <source>
        <strain evidence="3 4">LFS242W</strain>
    </source>
</reference>
<feature type="domain" description="Cellulose-binding Sde182 nucleoside hydrolase-like" evidence="1">
    <location>
        <begin position="25"/>
        <end position="336"/>
    </location>
</feature>
<feature type="domain" description="Cellulose-binding Sde182 C-terminal" evidence="2">
    <location>
        <begin position="416"/>
        <end position="495"/>
    </location>
</feature>
<dbReference type="InterPro" id="IPR013783">
    <property type="entry name" value="Ig-like_fold"/>
</dbReference>